<sequence length="268" mass="31351">MSQLKFRITMDFRIAFKDTSTKPVTNDEYRERAMALFAEIEGLSLDAVASNSAESMDSLRKVFQMLEREYEVVFYLDWTSNDCVMEVRIAQVEGYFDRQQVQNTIAFLWSFEMKLDGLHDDPSVDDRRVEWTHRQPVHDNCKLSWSDYLKPFTGEEEVEKIFAYTSTKGVYDLSIHPDPWGSLVYSMDNWSTDEKSCLIQAFTFEQERPTLDAERVENWLKVCVGIINVTAKEKSTTDLRRFVISRMEDKTYTPFILLTDIGLQEQAE</sequence>
<reference evidence="1" key="1">
    <citation type="submission" date="2021-02" db="EMBL/GenBank/DDBJ databases">
        <title>Genome sequence Cadophora malorum strain M34.</title>
        <authorList>
            <person name="Stefanovic E."/>
            <person name="Vu D."/>
            <person name="Scully C."/>
            <person name="Dijksterhuis J."/>
            <person name="Roader J."/>
            <person name="Houbraken J."/>
        </authorList>
    </citation>
    <scope>NUCLEOTIDE SEQUENCE</scope>
    <source>
        <strain evidence="1">M34</strain>
    </source>
</reference>
<dbReference type="OrthoDB" id="412402at2759"/>
<dbReference type="PANTHER" id="PTHR36847">
    <property type="entry name" value="AMIDOLIGASE ENZYME"/>
    <property type="match status" value="1"/>
</dbReference>
<gene>
    <name evidence="1" type="ORF">IFR04_012296</name>
</gene>
<dbReference type="Proteomes" id="UP000664132">
    <property type="component" value="Unassembled WGS sequence"/>
</dbReference>
<comment type="caution">
    <text evidence="1">The sequence shown here is derived from an EMBL/GenBank/DDBJ whole genome shotgun (WGS) entry which is preliminary data.</text>
</comment>
<dbReference type="EMBL" id="JAFJYH010000259">
    <property type="protein sequence ID" value="KAG4414548.1"/>
    <property type="molecule type" value="Genomic_DNA"/>
</dbReference>
<evidence type="ECO:0000313" key="2">
    <source>
        <dbReference type="Proteomes" id="UP000664132"/>
    </source>
</evidence>
<keyword evidence="2" id="KW-1185">Reference proteome</keyword>
<evidence type="ECO:0000313" key="1">
    <source>
        <dbReference type="EMBL" id="KAG4414548.1"/>
    </source>
</evidence>
<proteinExistence type="predicted"/>
<dbReference type="PANTHER" id="PTHR36847:SF1">
    <property type="entry name" value="AMIDOLIGASE ENZYME"/>
    <property type="match status" value="1"/>
</dbReference>
<accession>A0A8H7T916</accession>
<name>A0A8H7T916_9HELO</name>
<organism evidence="1 2">
    <name type="scientific">Cadophora malorum</name>
    <dbReference type="NCBI Taxonomy" id="108018"/>
    <lineage>
        <taxon>Eukaryota</taxon>
        <taxon>Fungi</taxon>
        <taxon>Dikarya</taxon>
        <taxon>Ascomycota</taxon>
        <taxon>Pezizomycotina</taxon>
        <taxon>Leotiomycetes</taxon>
        <taxon>Helotiales</taxon>
        <taxon>Ploettnerulaceae</taxon>
        <taxon>Cadophora</taxon>
    </lineage>
</organism>
<protein>
    <submittedName>
        <fullName evidence="1">Uncharacterized protein</fullName>
    </submittedName>
</protein>
<dbReference type="AlphaFoldDB" id="A0A8H7T916"/>